<comment type="caution">
    <text evidence="4">The sequence shown here is derived from an EMBL/GenBank/DDBJ whole genome shotgun (WGS) entry which is preliminary data.</text>
</comment>
<feature type="domain" description="GST N-terminal" evidence="2">
    <location>
        <begin position="1"/>
        <end position="86"/>
    </location>
</feature>
<evidence type="ECO:0000259" key="3">
    <source>
        <dbReference type="PROSITE" id="PS50405"/>
    </source>
</evidence>
<dbReference type="PANTHER" id="PTHR44051:SF8">
    <property type="entry name" value="GLUTATHIONE S-TRANSFERASE GSTA"/>
    <property type="match status" value="1"/>
</dbReference>
<comment type="similarity">
    <text evidence="1">Belongs to the GST superfamily.</text>
</comment>
<dbReference type="InterPro" id="IPR036282">
    <property type="entry name" value="Glutathione-S-Trfase_C_sf"/>
</dbReference>
<dbReference type="SFLD" id="SFLDG00358">
    <property type="entry name" value="Main_(cytGST)"/>
    <property type="match status" value="1"/>
</dbReference>
<dbReference type="SUPFAM" id="SSF52833">
    <property type="entry name" value="Thioredoxin-like"/>
    <property type="match status" value="1"/>
</dbReference>
<dbReference type="InterPro" id="IPR036249">
    <property type="entry name" value="Thioredoxin-like_sf"/>
</dbReference>
<dbReference type="SUPFAM" id="SSF47616">
    <property type="entry name" value="GST C-terminal domain-like"/>
    <property type="match status" value="1"/>
</dbReference>
<dbReference type="InterPro" id="IPR004046">
    <property type="entry name" value="GST_C"/>
</dbReference>
<protein>
    <submittedName>
        <fullName evidence="4">Glutathione S-transferase family protein</fullName>
    </submittedName>
</protein>
<dbReference type="InterPro" id="IPR010987">
    <property type="entry name" value="Glutathione-S-Trfase_C-like"/>
</dbReference>
<dbReference type="Gene3D" id="3.40.30.10">
    <property type="entry name" value="Glutaredoxin"/>
    <property type="match status" value="1"/>
</dbReference>
<sequence>MITLYTWGTPNGYKISIALEELGLEYDVRKINITRNEQFDPTFLALNPNNKIPVIVDGDGPDGNPITVFESGAILIYLAEKTGRLLPADVRARYETLQWLMFQMGSIGPMLGQAHHFLRFAPDVIPYAIDRYSKEAARLYGVLNGRLRSRDWLAGTEYSIADIATFPWIARHEWQGIDLARYPEVKRWFDAIAARPAVQRGLEVPR</sequence>
<dbReference type="Gene3D" id="1.20.1050.10">
    <property type="match status" value="1"/>
</dbReference>
<reference evidence="5" key="1">
    <citation type="journal article" date="2019" name="Int. J. Syst. Evol. Microbiol.">
        <title>The Global Catalogue of Microorganisms (GCM) 10K type strain sequencing project: providing services to taxonomists for standard genome sequencing and annotation.</title>
        <authorList>
            <consortium name="The Broad Institute Genomics Platform"/>
            <consortium name="The Broad Institute Genome Sequencing Center for Infectious Disease"/>
            <person name="Wu L."/>
            <person name="Ma J."/>
        </authorList>
    </citation>
    <scope>NUCLEOTIDE SEQUENCE [LARGE SCALE GENOMIC DNA]</scope>
    <source>
        <strain evidence="5">SHR3</strain>
    </source>
</reference>
<dbReference type="EMBL" id="JBHSOG010000049">
    <property type="protein sequence ID" value="MFC5770239.1"/>
    <property type="molecule type" value="Genomic_DNA"/>
</dbReference>
<organism evidence="4 5">
    <name type="scientific">Thauera sinica</name>
    <dbReference type="NCBI Taxonomy" id="2665146"/>
    <lineage>
        <taxon>Bacteria</taxon>
        <taxon>Pseudomonadati</taxon>
        <taxon>Pseudomonadota</taxon>
        <taxon>Betaproteobacteria</taxon>
        <taxon>Rhodocyclales</taxon>
        <taxon>Zoogloeaceae</taxon>
        <taxon>Thauera</taxon>
    </lineage>
</organism>
<dbReference type="PROSITE" id="PS50404">
    <property type="entry name" value="GST_NTER"/>
    <property type="match status" value="1"/>
</dbReference>
<dbReference type="PROSITE" id="PS50405">
    <property type="entry name" value="GST_CTER"/>
    <property type="match status" value="1"/>
</dbReference>
<dbReference type="RefSeq" id="WP_096450117.1">
    <property type="nucleotide sequence ID" value="NZ_JBHSOG010000049.1"/>
</dbReference>
<dbReference type="SFLD" id="SFLDG01150">
    <property type="entry name" value="Main.1:_Beta-like"/>
    <property type="match status" value="1"/>
</dbReference>
<dbReference type="CDD" id="cd10291">
    <property type="entry name" value="GST_C_YfcG_like"/>
    <property type="match status" value="1"/>
</dbReference>
<gene>
    <name evidence="4" type="ORF">ACFPTN_12725</name>
</gene>
<dbReference type="InterPro" id="IPR040079">
    <property type="entry name" value="Glutathione_S-Trfase"/>
</dbReference>
<dbReference type="Pfam" id="PF00043">
    <property type="entry name" value="GST_C"/>
    <property type="match status" value="1"/>
</dbReference>
<dbReference type="SFLD" id="SFLDS00019">
    <property type="entry name" value="Glutathione_Transferase_(cytos"/>
    <property type="match status" value="1"/>
</dbReference>
<dbReference type="Proteomes" id="UP001595974">
    <property type="component" value="Unassembled WGS sequence"/>
</dbReference>
<dbReference type="Pfam" id="PF02798">
    <property type="entry name" value="GST_N"/>
    <property type="match status" value="1"/>
</dbReference>
<evidence type="ECO:0000256" key="1">
    <source>
        <dbReference type="RuleBase" id="RU003494"/>
    </source>
</evidence>
<feature type="domain" description="GST C-terminal" evidence="3">
    <location>
        <begin position="89"/>
        <end position="206"/>
    </location>
</feature>
<dbReference type="PANTHER" id="PTHR44051">
    <property type="entry name" value="GLUTATHIONE S-TRANSFERASE-RELATED"/>
    <property type="match status" value="1"/>
</dbReference>
<dbReference type="CDD" id="cd03048">
    <property type="entry name" value="GST_N_Ure2p_like"/>
    <property type="match status" value="1"/>
</dbReference>
<name>A0ABW1ASV0_9RHOO</name>
<evidence type="ECO:0000313" key="4">
    <source>
        <dbReference type="EMBL" id="MFC5770239.1"/>
    </source>
</evidence>
<evidence type="ECO:0000313" key="5">
    <source>
        <dbReference type="Proteomes" id="UP001595974"/>
    </source>
</evidence>
<accession>A0ABW1ASV0</accession>
<keyword evidence="5" id="KW-1185">Reference proteome</keyword>
<evidence type="ECO:0000259" key="2">
    <source>
        <dbReference type="PROSITE" id="PS50404"/>
    </source>
</evidence>
<proteinExistence type="inferred from homology"/>
<dbReference type="SFLD" id="SFLDG01151">
    <property type="entry name" value="Main.2:_Nu-like"/>
    <property type="match status" value="1"/>
</dbReference>
<dbReference type="InterPro" id="IPR004045">
    <property type="entry name" value="Glutathione_S-Trfase_N"/>
</dbReference>